<protein>
    <recommendedName>
        <fullName evidence="4">Secretion system C-terminal sorting domain-containing protein</fullName>
    </recommendedName>
</protein>
<dbReference type="NCBIfam" id="TIGR04183">
    <property type="entry name" value="Por_Secre_tail"/>
    <property type="match status" value="1"/>
</dbReference>
<name>A0A645E5Q4_9ZZZZ</name>
<dbReference type="EMBL" id="VSSQ01043448">
    <property type="protein sequence ID" value="MPM97134.1"/>
    <property type="molecule type" value="Genomic_DNA"/>
</dbReference>
<reference evidence="3" key="1">
    <citation type="submission" date="2019-08" db="EMBL/GenBank/DDBJ databases">
        <authorList>
            <person name="Kucharzyk K."/>
            <person name="Murdoch R.W."/>
            <person name="Higgins S."/>
            <person name="Loffler F."/>
        </authorList>
    </citation>
    <scope>NUCLEOTIDE SEQUENCE</scope>
</reference>
<evidence type="ECO:0000313" key="3">
    <source>
        <dbReference type="EMBL" id="MPM97134.1"/>
    </source>
</evidence>
<evidence type="ECO:0000259" key="1">
    <source>
        <dbReference type="Pfam" id="PF18962"/>
    </source>
</evidence>
<gene>
    <name evidence="3" type="ORF">SDC9_144307</name>
</gene>
<feature type="domain" description="Bacterial repeat" evidence="2">
    <location>
        <begin position="8"/>
        <end position="81"/>
    </location>
</feature>
<accession>A0A645E5Q4</accession>
<dbReference type="InterPro" id="IPR044060">
    <property type="entry name" value="Bacterial_rp_domain"/>
</dbReference>
<evidence type="ECO:0000259" key="2">
    <source>
        <dbReference type="Pfam" id="PF18998"/>
    </source>
</evidence>
<feature type="domain" description="Secretion system C-terminal sorting" evidence="1">
    <location>
        <begin position="171"/>
        <end position="239"/>
    </location>
</feature>
<dbReference type="InterPro" id="IPR026444">
    <property type="entry name" value="Secre_tail"/>
</dbReference>
<comment type="caution">
    <text evidence="3">The sequence shown here is derived from an EMBL/GenBank/DDBJ whole genome shotgun (WGS) entry which is preliminary data.</text>
</comment>
<proteinExistence type="predicted"/>
<organism evidence="3">
    <name type="scientific">bioreactor metagenome</name>
    <dbReference type="NCBI Taxonomy" id="1076179"/>
    <lineage>
        <taxon>unclassified sequences</taxon>
        <taxon>metagenomes</taxon>
        <taxon>ecological metagenomes</taxon>
    </lineage>
</organism>
<sequence length="243" mass="27363">MKFKLKNYTITATAGENGTINPNGNVIVAYGKDITFNFKPNENYDIDKITVDGKEIEHTGNLQYTFNGVTANHTIHITFKLKTYTITPSAGNNGTISPNEAVSVPYGSNQVFTFKPDDKYEIDTLFIDNKAITSNITDIYEFENVKSNHTIHVTFKPKTYIDEQIEKITALYPNPIIDIFTVESDELINSIKIYNVLGKEVLNIDDTSNNIVTVDVTALPEGVYNIIIYTNNGLIFRKIMKTR</sequence>
<dbReference type="Pfam" id="PF18998">
    <property type="entry name" value="Flg_new_2"/>
    <property type="match status" value="2"/>
</dbReference>
<evidence type="ECO:0008006" key="4">
    <source>
        <dbReference type="Google" id="ProtNLM"/>
    </source>
</evidence>
<feature type="domain" description="Bacterial repeat" evidence="2">
    <location>
        <begin position="84"/>
        <end position="158"/>
    </location>
</feature>
<dbReference type="AlphaFoldDB" id="A0A645E5Q4"/>
<dbReference type="Pfam" id="PF18962">
    <property type="entry name" value="Por_Secre_tail"/>
    <property type="match status" value="1"/>
</dbReference>